<dbReference type="STRING" id="1437606.BBOH_0646"/>
<dbReference type="Proteomes" id="UP000029096">
    <property type="component" value="Unassembled WGS sequence"/>
</dbReference>
<keyword evidence="3" id="KW-1185">Reference proteome</keyword>
<dbReference type="AlphaFoldDB" id="A0A086ZH43"/>
<accession>A0A086ZH43</accession>
<gene>
    <name evidence="2" type="ORF">BBOH_0646</name>
</gene>
<protein>
    <submittedName>
        <fullName evidence="2">Uncharacterized protein</fullName>
    </submittedName>
</protein>
<dbReference type="EMBL" id="JGYP01000002">
    <property type="protein sequence ID" value="KFI45843.1"/>
    <property type="molecule type" value="Genomic_DNA"/>
</dbReference>
<evidence type="ECO:0000256" key="1">
    <source>
        <dbReference type="SAM" id="Phobius"/>
    </source>
</evidence>
<feature type="transmembrane region" description="Helical" evidence="1">
    <location>
        <begin position="6"/>
        <end position="25"/>
    </location>
</feature>
<reference evidence="2 3" key="1">
    <citation type="submission" date="2014-03" db="EMBL/GenBank/DDBJ databases">
        <title>Genomics of Bifidobacteria.</title>
        <authorList>
            <person name="Ventura M."/>
            <person name="Milani C."/>
            <person name="Lugli G.A."/>
        </authorList>
    </citation>
    <scope>NUCLEOTIDE SEQUENCE [LARGE SCALE GENOMIC DNA]</scope>
    <source>
        <strain evidence="2 3">DSM 22767</strain>
    </source>
</reference>
<comment type="caution">
    <text evidence="2">The sequence shown here is derived from an EMBL/GenBank/DDBJ whole genome shotgun (WGS) entry which is preliminary data.</text>
</comment>
<dbReference type="eggNOG" id="ENOG50348WF">
    <property type="taxonomic scope" value="Bacteria"/>
</dbReference>
<sequence>MKFVSWISFIGAWLLFAGPVFQSAIELSEERIDLNEADDLRKHLHNLGKPPRISVWWWLLPPVAYFKNRREGEQWRIAVLKTIPHHKREEFLSFQRKASGWMLVAMGALCIAIKETADLVEKFEWPLWTLIPLLLIPFLLSVGLTVNQLQHQRNIEDGIRNAKKSKHLQRYHRRRTPRN</sequence>
<keyword evidence="1" id="KW-0812">Transmembrane</keyword>
<keyword evidence="1" id="KW-0472">Membrane</keyword>
<organism evidence="2 3">
    <name type="scientific">Bifidobacterium bohemicum DSM 22767</name>
    <dbReference type="NCBI Taxonomy" id="1437606"/>
    <lineage>
        <taxon>Bacteria</taxon>
        <taxon>Bacillati</taxon>
        <taxon>Actinomycetota</taxon>
        <taxon>Actinomycetes</taxon>
        <taxon>Bifidobacteriales</taxon>
        <taxon>Bifidobacteriaceae</taxon>
        <taxon>Bifidobacterium</taxon>
    </lineage>
</organism>
<name>A0A086ZH43_9BIFI</name>
<evidence type="ECO:0000313" key="3">
    <source>
        <dbReference type="Proteomes" id="UP000029096"/>
    </source>
</evidence>
<keyword evidence="1" id="KW-1133">Transmembrane helix</keyword>
<dbReference type="OrthoDB" id="3231851at2"/>
<evidence type="ECO:0000313" key="2">
    <source>
        <dbReference type="EMBL" id="KFI45843.1"/>
    </source>
</evidence>
<proteinExistence type="predicted"/>
<dbReference type="RefSeq" id="WP_052118214.1">
    <property type="nucleotide sequence ID" value="NZ_JDUS01000012.1"/>
</dbReference>
<feature type="transmembrane region" description="Helical" evidence="1">
    <location>
        <begin position="126"/>
        <end position="146"/>
    </location>
</feature>